<dbReference type="AlphaFoldDB" id="A0A168AX09"/>
<dbReference type="Proteomes" id="UP000242877">
    <property type="component" value="Unassembled WGS sequence"/>
</dbReference>
<proteinExistence type="predicted"/>
<name>A0A168AX09_9EURO</name>
<gene>
    <name evidence="2" type="ORF">AAP_01765</name>
</gene>
<feature type="region of interest" description="Disordered" evidence="1">
    <location>
        <begin position="426"/>
        <end position="448"/>
    </location>
</feature>
<dbReference type="VEuPathDB" id="FungiDB:AAP_01765"/>
<dbReference type="EMBL" id="AZGZ01000006">
    <property type="protein sequence ID" value="KZZ94465.1"/>
    <property type="molecule type" value="Genomic_DNA"/>
</dbReference>
<dbReference type="OrthoDB" id="10261384at2759"/>
<dbReference type="GO" id="GO:0030674">
    <property type="term" value="F:protein-macromolecule adaptor activity"/>
    <property type="evidence" value="ECO:0007669"/>
    <property type="project" value="TreeGrafter"/>
</dbReference>
<evidence type="ECO:0000313" key="2">
    <source>
        <dbReference type="EMBL" id="KZZ94465.1"/>
    </source>
</evidence>
<feature type="region of interest" description="Disordered" evidence="1">
    <location>
        <begin position="49"/>
        <end position="81"/>
    </location>
</feature>
<feature type="compositionally biased region" description="Basic and acidic residues" evidence="1">
    <location>
        <begin position="426"/>
        <end position="435"/>
    </location>
</feature>
<feature type="compositionally biased region" description="Low complexity" evidence="1">
    <location>
        <begin position="125"/>
        <end position="134"/>
    </location>
</feature>
<feature type="region of interest" description="Disordered" evidence="1">
    <location>
        <begin position="346"/>
        <end position="379"/>
    </location>
</feature>
<dbReference type="PANTHER" id="PTHR28043">
    <property type="entry name" value="INCREASED RECOMBINATION CENTERS PROTEIN 6"/>
    <property type="match status" value="1"/>
</dbReference>
<comment type="caution">
    <text evidence="2">The sequence shown here is derived from an EMBL/GenBank/DDBJ whole genome shotgun (WGS) entry which is preliminary data.</text>
</comment>
<dbReference type="Pfam" id="PF10199">
    <property type="entry name" value="Adaptin_binding"/>
    <property type="match status" value="1"/>
</dbReference>
<feature type="region of interest" description="Disordered" evidence="1">
    <location>
        <begin position="122"/>
        <end position="157"/>
    </location>
</feature>
<dbReference type="InterPro" id="IPR034627">
    <property type="entry name" value="Irc6"/>
</dbReference>
<reference evidence="2 3" key="1">
    <citation type="journal article" date="2016" name="Genome Biol. Evol.">
        <title>Divergent and convergent evolution of fungal pathogenicity.</title>
        <authorList>
            <person name="Shang Y."/>
            <person name="Xiao G."/>
            <person name="Zheng P."/>
            <person name="Cen K."/>
            <person name="Zhan S."/>
            <person name="Wang C."/>
        </authorList>
    </citation>
    <scope>NUCLEOTIDE SEQUENCE [LARGE SCALE GENOMIC DNA]</scope>
    <source>
        <strain evidence="2 3">ARSEF 7405</strain>
    </source>
</reference>
<evidence type="ECO:0000256" key="1">
    <source>
        <dbReference type="SAM" id="MobiDB-lite"/>
    </source>
</evidence>
<accession>A0A168AX09</accession>
<sequence>MAASTPRSISNPRRLLILAPDTDAHATVPLLLHELTGHAVQLTSAAAATTTTTTTTAPPTPPSATVDGNGHATKQDEQDKDHPVLFTDSLAGYVSHPPLRIRTKYYSADIPIWVDEVPLSSAMLPSEPSTPTSEDPLGKRKLKRRVSSSSISDEGDESSSLAEWKNMFLGDDAEEVRDAIGAIVICVSQPKDGVCSSLVPKELIPVDAQDRQDMFEKTYKDAIKAIVEVKARIEQERELTGGEVPGVLIVLEKEDQDTKGSANKVGTAVPDITTYDDDDRLTARSAAFSADWWDEELSQMGIFELEVVGWDGSISSPTLKNEGKGKKNQFGELMGMERARQVLETHEWNSPTVDDSGYNDDSSDGESGNDGESRNIKQSKRRSVIADLLGADSDEENDAKAAFDADMIGLDSEMAGLHMSLMEHDEHGQENEHGHGSHPRFGDSNGNGFEENEEAQVEQFAALMQRVQALKDMNTADLPYEERKRMARKAVEDIMKTI</sequence>
<dbReference type="PANTHER" id="PTHR28043:SF1">
    <property type="entry name" value="INCREASED RECOMBINATION CENTERS PROTEIN 6"/>
    <property type="match status" value="1"/>
</dbReference>
<evidence type="ECO:0000313" key="3">
    <source>
        <dbReference type="Proteomes" id="UP000242877"/>
    </source>
</evidence>
<feature type="compositionally biased region" description="Acidic residues" evidence="1">
    <location>
        <begin position="357"/>
        <end position="369"/>
    </location>
</feature>
<organism evidence="2 3">
    <name type="scientific">Ascosphaera apis ARSEF 7405</name>
    <dbReference type="NCBI Taxonomy" id="392613"/>
    <lineage>
        <taxon>Eukaryota</taxon>
        <taxon>Fungi</taxon>
        <taxon>Dikarya</taxon>
        <taxon>Ascomycota</taxon>
        <taxon>Pezizomycotina</taxon>
        <taxon>Eurotiomycetes</taxon>
        <taxon>Eurotiomycetidae</taxon>
        <taxon>Onygenales</taxon>
        <taxon>Ascosphaeraceae</taxon>
        <taxon>Ascosphaera</taxon>
    </lineage>
</organism>
<dbReference type="Gene3D" id="3.40.50.11960">
    <property type="match status" value="2"/>
</dbReference>
<keyword evidence="3" id="KW-1185">Reference proteome</keyword>
<dbReference type="GO" id="GO:0016192">
    <property type="term" value="P:vesicle-mediated transport"/>
    <property type="evidence" value="ECO:0007669"/>
    <property type="project" value="InterPro"/>
</dbReference>
<protein>
    <submittedName>
        <fullName evidence="2">Alpha/gamma-adaptin-binding protein p34</fullName>
    </submittedName>
</protein>